<evidence type="ECO:0000313" key="2">
    <source>
        <dbReference type="EMBL" id="TKS01607.1"/>
    </source>
</evidence>
<gene>
    <name evidence="2" type="ORF">D5086_0000171600</name>
</gene>
<reference evidence="2" key="1">
    <citation type="submission" date="2018-10" db="EMBL/GenBank/DDBJ databases">
        <title>Population genomic analysis revealed the cold adaptation of white poplar.</title>
        <authorList>
            <person name="Liu Y.-J."/>
        </authorList>
    </citation>
    <scope>NUCLEOTIDE SEQUENCE [LARGE SCALE GENOMIC DNA]</scope>
    <source>
        <strain evidence="2">PAL-ZL1</strain>
    </source>
</reference>
<organism evidence="2">
    <name type="scientific">Populus alba</name>
    <name type="common">White poplar</name>
    <dbReference type="NCBI Taxonomy" id="43335"/>
    <lineage>
        <taxon>Eukaryota</taxon>
        <taxon>Viridiplantae</taxon>
        <taxon>Streptophyta</taxon>
        <taxon>Embryophyta</taxon>
        <taxon>Tracheophyta</taxon>
        <taxon>Spermatophyta</taxon>
        <taxon>Magnoliopsida</taxon>
        <taxon>eudicotyledons</taxon>
        <taxon>Gunneridae</taxon>
        <taxon>Pentapetalae</taxon>
        <taxon>rosids</taxon>
        <taxon>fabids</taxon>
        <taxon>Malpighiales</taxon>
        <taxon>Salicaceae</taxon>
        <taxon>Saliceae</taxon>
        <taxon>Populus</taxon>
    </lineage>
</organism>
<evidence type="ECO:0000259" key="1">
    <source>
        <dbReference type="Pfam" id="PF23596"/>
    </source>
</evidence>
<proteinExistence type="predicted"/>
<dbReference type="Pfam" id="PF23596">
    <property type="entry name" value="DUF7138"/>
    <property type="match status" value="1"/>
</dbReference>
<accession>A0A4U5PYY7</accession>
<dbReference type="PANTHER" id="PTHR36351">
    <property type="entry name" value="EMBRYO SAC DEVELOPMENT ARREST 12"/>
    <property type="match status" value="1"/>
</dbReference>
<protein>
    <recommendedName>
        <fullName evidence="1">DUF7138 domain-containing protein</fullName>
    </recommendedName>
</protein>
<sequence>MQLIISERIGISPHQFSIFLVNREKRGSRIPVAARTNFSKIYREKDWLFLVVLKRSRRERRIKGHEMMTGNTVRDDNSVAVNGNGLPGLDLGRVDYERRTGMDPGSRWCVYKTVTFGFRSSAGLIARPIKRLAREEIQVHVRY</sequence>
<dbReference type="EMBL" id="RCHU01000563">
    <property type="protein sequence ID" value="TKS01607.1"/>
    <property type="molecule type" value="Genomic_DNA"/>
</dbReference>
<dbReference type="PANTHER" id="PTHR36351:SF1">
    <property type="entry name" value="EMBRYO SAC DEVELOPMENT ARREST 12"/>
    <property type="match status" value="1"/>
</dbReference>
<comment type="caution">
    <text evidence="2">The sequence shown here is derived from an EMBL/GenBank/DDBJ whole genome shotgun (WGS) entry which is preliminary data.</text>
</comment>
<feature type="domain" description="DUF7138" evidence="1">
    <location>
        <begin position="1"/>
        <end position="51"/>
    </location>
</feature>
<dbReference type="InterPro" id="IPR055562">
    <property type="entry name" value="DUF7138"/>
</dbReference>
<dbReference type="AlphaFoldDB" id="A0A4U5PYY7"/>
<name>A0A4U5PYY7_POPAL</name>